<dbReference type="GO" id="GO:0008173">
    <property type="term" value="F:RNA methyltransferase activity"/>
    <property type="evidence" value="ECO:0007669"/>
    <property type="project" value="InterPro"/>
</dbReference>
<organism evidence="4 5">
    <name type="scientific">Potamilus streckersoni</name>
    <dbReference type="NCBI Taxonomy" id="2493646"/>
    <lineage>
        <taxon>Eukaryota</taxon>
        <taxon>Metazoa</taxon>
        <taxon>Spiralia</taxon>
        <taxon>Lophotrochozoa</taxon>
        <taxon>Mollusca</taxon>
        <taxon>Bivalvia</taxon>
        <taxon>Autobranchia</taxon>
        <taxon>Heteroconchia</taxon>
        <taxon>Palaeoheterodonta</taxon>
        <taxon>Unionida</taxon>
        <taxon>Unionoidea</taxon>
        <taxon>Unionidae</taxon>
        <taxon>Ambleminae</taxon>
        <taxon>Lampsilini</taxon>
        <taxon>Potamilus</taxon>
    </lineage>
</organism>
<dbReference type="EMBL" id="JAEAOA010000085">
    <property type="protein sequence ID" value="KAK3604783.1"/>
    <property type="molecule type" value="Genomic_DNA"/>
</dbReference>
<sequence length="155" mass="16643">MLDQIQDPSNLGGIIRTAAWFGVKHIVSTKGTCDFFNPKSVSATAGSIFALPLIASMTDALDTVAYYESMGYDVFVTTLKASELGLNCFLNSQKILLILGNEGAGVSKQILDFISEQKHITVLGNCTSVESLNVVASVTALLALYCHRNVLKKLP</sequence>
<evidence type="ECO:0000256" key="1">
    <source>
        <dbReference type="ARBA" id="ARBA00022603"/>
    </source>
</evidence>
<keyword evidence="5" id="KW-1185">Reference proteome</keyword>
<keyword evidence="2" id="KW-0808">Transferase</keyword>
<reference evidence="4" key="2">
    <citation type="journal article" date="2021" name="Genome Biol. Evol.">
        <title>Developing a high-quality reference genome for a parasitic bivalve with doubly uniparental inheritance (Bivalvia: Unionida).</title>
        <authorList>
            <person name="Smith C.H."/>
        </authorList>
    </citation>
    <scope>NUCLEOTIDE SEQUENCE</scope>
    <source>
        <strain evidence="4">CHS0354</strain>
        <tissue evidence="4">Mantle</tissue>
    </source>
</reference>
<gene>
    <name evidence="4" type="ORF">CHS0354_000441</name>
</gene>
<dbReference type="PANTHER" id="PTHR43191">
    <property type="entry name" value="RRNA METHYLTRANSFERASE 3"/>
    <property type="match status" value="1"/>
</dbReference>
<protein>
    <recommendedName>
        <fullName evidence="3">tRNA/rRNA methyltransferase SpoU type domain-containing protein</fullName>
    </recommendedName>
</protein>
<dbReference type="InterPro" id="IPR029028">
    <property type="entry name" value="Alpha/beta_knot_MTases"/>
</dbReference>
<dbReference type="AlphaFoldDB" id="A0AAE0W7B3"/>
<dbReference type="SUPFAM" id="SSF75217">
    <property type="entry name" value="alpha/beta knot"/>
    <property type="match status" value="1"/>
</dbReference>
<dbReference type="InterPro" id="IPR029026">
    <property type="entry name" value="tRNA_m1G_MTases_N"/>
</dbReference>
<dbReference type="GO" id="GO:0006396">
    <property type="term" value="P:RNA processing"/>
    <property type="evidence" value="ECO:0007669"/>
    <property type="project" value="InterPro"/>
</dbReference>
<dbReference type="InterPro" id="IPR051259">
    <property type="entry name" value="rRNA_Methyltransferase"/>
</dbReference>
<dbReference type="GO" id="GO:0003723">
    <property type="term" value="F:RNA binding"/>
    <property type="evidence" value="ECO:0007669"/>
    <property type="project" value="InterPro"/>
</dbReference>
<evidence type="ECO:0000259" key="3">
    <source>
        <dbReference type="Pfam" id="PF00588"/>
    </source>
</evidence>
<dbReference type="GO" id="GO:0032259">
    <property type="term" value="P:methylation"/>
    <property type="evidence" value="ECO:0007669"/>
    <property type="project" value="UniProtKB-KW"/>
</dbReference>
<proteinExistence type="predicted"/>
<name>A0AAE0W7B3_9BIVA</name>
<accession>A0AAE0W7B3</accession>
<feature type="domain" description="tRNA/rRNA methyltransferase SpoU type" evidence="3">
    <location>
        <begin position="1"/>
        <end position="141"/>
    </location>
</feature>
<reference evidence="4" key="1">
    <citation type="journal article" date="2021" name="Genome Biol. Evol.">
        <title>A High-Quality Reference Genome for a Parasitic Bivalve with Doubly Uniparental Inheritance (Bivalvia: Unionida).</title>
        <authorList>
            <person name="Smith C.H."/>
        </authorList>
    </citation>
    <scope>NUCLEOTIDE SEQUENCE</scope>
    <source>
        <strain evidence="4">CHS0354</strain>
    </source>
</reference>
<dbReference type="Proteomes" id="UP001195483">
    <property type="component" value="Unassembled WGS sequence"/>
</dbReference>
<dbReference type="Pfam" id="PF00588">
    <property type="entry name" value="SpoU_methylase"/>
    <property type="match status" value="1"/>
</dbReference>
<evidence type="ECO:0000256" key="2">
    <source>
        <dbReference type="ARBA" id="ARBA00022679"/>
    </source>
</evidence>
<dbReference type="InterPro" id="IPR001537">
    <property type="entry name" value="SpoU_MeTrfase"/>
</dbReference>
<reference evidence="4" key="3">
    <citation type="submission" date="2023-05" db="EMBL/GenBank/DDBJ databases">
        <authorList>
            <person name="Smith C.H."/>
        </authorList>
    </citation>
    <scope>NUCLEOTIDE SEQUENCE</scope>
    <source>
        <strain evidence="4">CHS0354</strain>
        <tissue evidence="4">Mantle</tissue>
    </source>
</reference>
<evidence type="ECO:0000313" key="5">
    <source>
        <dbReference type="Proteomes" id="UP001195483"/>
    </source>
</evidence>
<keyword evidence="1" id="KW-0489">Methyltransferase</keyword>
<dbReference type="Gene3D" id="3.40.1280.10">
    <property type="match status" value="1"/>
</dbReference>
<comment type="caution">
    <text evidence="4">The sequence shown here is derived from an EMBL/GenBank/DDBJ whole genome shotgun (WGS) entry which is preliminary data.</text>
</comment>
<dbReference type="CDD" id="cd18095">
    <property type="entry name" value="SpoU-like_rRNA-MTase"/>
    <property type="match status" value="1"/>
</dbReference>
<evidence type="ECO:0000313" key="4">
    <source>
        <dbReference type="EMBL" id="KAK3604783.1"/>
    </source>
</evidence>
<dbReference type="PANTHER" id="PTHR43191:SF2">
    <property type="entry name" value="RRNA METHYLTRANSFERASE 3, MITOCHONDRIAL"/>
    <property type="match status" value="1"/>
</dbReference>